<feature type="transmembrane region" description="Helical" evidence="1">
    <location>
        <begin position="81"/>
        <end position="99"/>
    </location>
</feature>
<name>A0A5K7Z343_9BACT</name>
<dbReference type="KEGG" id="dwd:DSCW_13680"/>
<sequence length="181" mass="19671">MKSPIRTTLVYGLICALIAMPATIGLAGIVGGSIAYKLVLWTILLGYSLLLARWSGKRPVVVLFPLILLLGTAVWPGIDAVFFFMGLGVLCWLRSGICFSHFPLRAIIAETVTTAGGVALVALLGPGNAVTWVISIWLFFLVQALYFFIVPHRGSTTIDRQNVDPFDHAQREAQRILESAS</sequence>
<dbReference type="RefSeq" id="WP_155303017.1">
    <property type="nucleotide sequence ID" value="NZ_AP021875.1"/>
</dbReference>
<dbReference type="Proteomes" id="UP000427769">
    <property type="component" value="Chromosome"/>
</dbReference>
<reference evidence="2 3" key="1">
    <citation type="submission" date="2019-11" db="EMBL/GenBank/DDBJ databases">
        <title>Comparative genomics of hydrocarbon-degrading Desulfosarcina strains.</title>
        <authorList>
            <person name="Watanabe M."/>
            <person name="Kojima H."/>
            <person name="Fukui M."/>
        </authorList>
    </citation>
    <scope>NUCLEOTIDE SEQUENCE [LARGE SCALE GENOMIC DNA]</scope>
    <source>
        <strain evidence="2 3">PP31</strain>
    </source>
</reference>
<dbReference type="OrthoDB" id="5422240at2"/>
<feature type="transmembrane region" description="Helical" evidence="1">
    <location>
        <begin position="9"/>
        <end position="28"/>
    </location>
</feature>
<feature type="transmembrane region" description="Helical" evidence="1">
    <location>
        <begin position="106"/>
        <end position="124"/>
    </location>
</feature>
<keyword evidence="1" id="KW-0472">Membrane</keyword>
<keyword evidence="1" id="KW-0812">Transmembrane</keyword>
<protein>
    <submittedName>
        <fullName evidence="2">Uncharacterized protein</fullName>
    </submittedName>
</protein>
<keyword evidence="3" id="KW-1185">Reference proteome</keyword>
<dbReference type="EMBL" id="AP021875">
    <property type="protein sequence ID" value="BBO73951.1"/>
    <property type="molecule type" value="Genomic_DNA"/>
</dbReference>
<keyword evidence="1" id="KW-1133">Transmembrane helix</keyword>
<organism evidence="2 3">
    <name type="scientific">Desulfosarcina widdelii</name>
    <dbReference type="NCBI Taxonomy" id="947919"/>
    <lineage>
        <taxon>Bacteria</taxon>
        <taxon>Pseudomonadati</taxon>
        <taxon>Thermodesulfobacteriota</taxon>
        <taxon>Desulfobacteria</taxon>
        <taxon>Desulfobacterales</taxon>
        <taxon>Desulfosarcinaceae</taxon>
        <taxon>Desulfosarcina</taxon>
    </lineage>
</organism>
<accession>A0A5K7Z343</accession>
<dbReference type="AlphaFoldDB" id="A0A5K7Z343"/>
<evidence type="ECO:0000313" key="3">
    <source>
        <dbReference type="Proteomes" id="UP000427769"/>
    </source>
</evidence>
<feature type="transmembrane region" description="Helical" evidence="1">
    <location>
        <begin position="130"/>
        <end position="150"/>
    </location>
</feature>
<gene>
    <name evidence="2" type="ORF">DSCW_13680</name>
</gene>
<evidence type="ECO:0000313" key="2">
    <source>
        <dbReference type="EMBL" id="BBO73951.1"/>
    </source>
</evidence>
<feature type="transmembrane region" description="Helical" evidence="1">
    <location>
        <begin position="34"/>
        <end position="52"/>
    </location>
</feature>
<proteinExistence type="predicted"/>
<evidence type="ECO:0000256" key="1">
    <source>
        <dbReference type="SAM" id="Phobius"/>
    </source>
</evidence>